<evidence type="ECO:0000313" key="1">
    <source>
        <dbReference type="EMBL" id="PHJ19623.1"/>
    </source>
</evidence>
<dbReference type="AlphaFoldDB" id="A0A2C6KU10"/>
<reference evidence="1 2" key="1">
    <citation type="journal article" date="2017" name="Int. J. Parasitol.">
        <title>The genome of the protozoan parasite Cystoisospora suis and a reverse vaccinology approach to identify vaccine candidates.</title>
        <authorList>
            <person name="Palmieri N."/>
            <person name="Shrestha A."/>
            <person name="Ruttkowski B."/>
            <person name="Beck T."/>
            <person name="Vogl C."/>
            <person name="Tomley F."/>
            <person name="Blake D.P."/>
            <person name="Joachim A."/>
        </authorList>
    </citation>
    <scope>NUCLEOTIDE SEQUENCE [LARGE SCALE GENOMIC DNA]</scope>
    <source>
        <strain evidence="1 2">Wien I</strain>
    </source>
</reference>
<dbReference type="VEuPathDB" id="ToxoDB:CSUI_006542"/>
<protein>
    <submittedName>
        <fullName evidence="1">Uncharacterized protein</fullName>
    </submittedName>
</protein>
<sequence length="49" mass="5769">MPLVRWFSSIFHGQRETADYGWRRSVTTKGQGGAQTFLRHLVMRSWESL</sequence>
<dbReference type="RefSeq" id="XP_067921321.1">
    <property type="nucleotide sequence ID" value="XM_068066698.1"/>
</dbReference>
<name>A0A2C6KU10_9APIC</name>
<dbReference type="GeneID" id="94429909"/>
<keyword evidence="2" id="KW-1185">Reference proteome</keyword>
<comment type="caution">
    <text evidence="1">The sequence shown here is derived from an EMBL/GenBank/DDBJ whole genome shotgun (WGS) entry which is preliminary data.</text>
</comment>
<proteinExistence type="predicted"/>
<gene>
    <name evidence="1" type="ORF">CSUI_006542</name>
</gene>
<dbReference type="EMBL" id="MIGC01003316">
    <property type="protein sequence ID" value="PHJ19623.1"/>
    <property type="molecule type" value="Genomic_DNA"/>
</dbReference>
<dbReference type="Proteomes" id="UP000221165">
    <property type="component" value="Unassembled WGS sequence"/>
</dbReference>
<accession>A0A2C6KU10</accession>
<evidence type="ECO:0000313" key="2">
    <source>
        <dbReference type="Proteomes" id="UP000221165"/>
    </source>
</evidence>
<organism evidence="1 2">
    <name type="scientific">Cystoisospora suis</name>
    <dbReference type="NCBI Taxonomy" id="483139"/>
    <lineage>
        <taxon>Eukaryota</taxon>
        <taxon>Sar</taxon>
        <taxon>Alveolata</taxon>
        <taxon>Apicomplexa</taxon>
        <taxon>Conoidasida</taxon>
        <taxon>Coccidia</taxon>
        <taxon>Eucoccidiorida</taxon>
        <taxon>Eimeriorina</taxon>
        <taxon>Sarcocystidae</taxon>
        <taxon>Cystoisospora</taxon>
    </lineage>
</organism>